<gene>
    <name evidence="3" type="ORF">DHV22_08090</name>
</gene>
<keyword evidence="2" id="KW-1133">Transmembrane helix</keyword>
<evidence type="ECO:0000313" key="4">
    <source>
        <dbReference type="Proteomes" id="UP000263268"/>
    </source>
</evidence>
<dbReference type="Proteomes" id="UP000263268">
    <property type="component" value="Unassembled WGS sequence"/>
</dbReference>
<evidence type="ECO:0000256" key="2">
    <source>
        <dbReference type="SAM" id="Phobius"/>
    </source>
</evidence>
<feature type="coiled-coil region" evidence="1">
    <location>
        <begin position="48"/>
        <end position="111"/>
    </location>
</feature>
<proteinExistence type="predicted"/>
<keyword evidence="1" id="KW-0175">Coiled coil</keyword>
<reference evidence="3 4" key="1">
    <citation type="journal article" date="2018" name="Nat. Biotechnol.">
        <title>A standardized bacterial taxonomy based on genome phylogeny substantially revises the tree of life.</title>
        <authorList>
            <person name="Parks D.H."/>
            <person name="Chuvochina M."/>
            <person name="Waite D.W."/>
            <person name="Rinke C."/>
            <person name="Skarshewski A."/>
            <person name="Chaumeil P.A."/>
            <person name="Hugenholtz P."/>
        </authorList>
    </citation>
    <scope>NUCLEOTIDE SEQUENCE [LARGE SCALE GENOMIC DNA]</scope>
    <source>
        <strain evidence="3">UBA10227</strain>
    </source>
</reference>
<evidence type="ECO:0000313" key="3">
    <source>
        <dbReference type="EMBL" id="HCY81548.1"/>
    </source>
</evidence>
<name>A0A3D6BRF1_9FLAO</name>
<evidence type="ECO:0000256" key="1">
    <source>
        <dbReference type="SAM" id="Coils"/>
    </source>
</evidence>
<keyword evidence="2" id="KW-0472">Membrane</keyword>
<protein>
    <submittedName>
        <fullName evidence="3">Uncharacterized protein</fullName>
    </submittedName>
</protein>
<accession>A0A3D6BRF1</accession>
<dbReference type="AlphaFoldDB" id="A0A3D6BRF1"/>
<dbReference type="EMBL" id="DPRK01000128">
    <property type="protein sequence ID" value="HCY81548.1"/>
    <property type="molecule type" value="Genomic_DNA"/>
</dbReference>
<organism evidence="3 4">
    <name type="scientific">Xanthomarina gelatinilytica</name>
    <dbReference type="NCBI Taxonomy" id="1137281"/>
    <lineage>
        <taxon>Bacteria</taxon>
        <taxon>Pseudomonadati</taxon>
        <taxon>Bacteroidota</taxon>
        <taxon>Flavobacteriia</taxon>
        <taxon>Flavobacteriales</taxon>
        <taxon>Flavobacteriaceae</taxon>
        <taxon>Xanthomarina</taxon>
    </lineage>
</organism>
<feature type="transmembrane region" description="Helical" evidence="2">
    <location>
        <begin position="6"/>
        <end position="23"/>
    </location>
</feature>
<keyword evidence="2" id="KW-0812">Transmembrane</keyword>
<sequence length="113" mass="13446">MDLKPYISELATGLIAIVIGWVAKSKNQKRQEEAGILDKVQGIYDKMIEDTNQRMDELKIDIENLKKKQTLIDAEWRKKVQQVEKKWQTKYSRLQAKYNSLLKEFEEYKSKHE</sequence>
<comment type="caution">
    <text evidence="3">The sequence shown here is derived from an EMBL/GenBank/DDBJ whole genome shotgun (WGS) entry which is preliminary data.</text>
</comment>